<dbReference type="Pfam" id="PF02033">
    <property type="entry name" value="RBFA"/>
    <property type="match status" value="1"/>
</dbReference>
<dbReference type="HAMAP" id="MF_00003">
    <property type="entry name" value="RbfA"/>
    <property type="match status" value="1"/>
</dbReference>
<dbReference type="AlphaFoldDB" id="A0A238XBE6"/>
<dbReference type="Proteomes" id="UP000198384">
    <property type="component" value="Unassembled WGS sequence"/>
</dbReference>
<keyword evidence="4" id="KW-1185">Reference proteome</keyword>
<dbReference type="InterPro" id="IPR015946">
    <property type="entry name" value="KH_dom-like_a/b"/>
</dbReference>
<comment type="subunit">
    <text evidence="2">Monomer. Binds 30S ribosomal subunits, but not 50S ribosomal subunits or 70S ribosomes.</text>
</comment>
<name>A0A238XBE6_9FLAO</name>
<evidence type="ECO:0000256" key="1">
    <source>
        <dbReference type="ARBA" id="ARBA00022517"/>
    </source>
</evidence>
<comment type="function">
    <text evidence="2">One of several proteins that assist in the late maturation steps of the functional core of the 30S ribosomal subunit. Associates with free 30S ribosomal subunits (but not with 30S subunits that are part of 70S ribosomes or polysomes). Required for efficient processing of 16S rRNA. May interact with the 5'-terminal helix region of 16S rRNA.</text>
</comment>
<evidence type="ECO:0000256" key="2">
    <source>
        <dbReference type="HAMAP-Rule" id="MF_00003"/>
    </source>
</evidence>
<reference evidence="3 4" key="1">
    <citation type="submission" date="2017-06" db="EMBL/GenBank/DDBJ databases">
        <authorList>
            <person name="Kim H.J."/>
            <person name="Triplett B.A."/>
        </authorList>
    </citation>
    <scope>NUCLEOTIDE SEQUENCE [LARGE SCALE GENOMIC DNA]</scope>
    <source>
        <strain evidence="3 4">DSM 29150</strain>
    </source>
</reference>
<dbReference type="InterPro" id="IPR000238">
    <property type="entry name" value="RbfA"/>
</dbReference>
<dbReference type="Gene3D" id="3.30.300.20">
    <property type="match status" value="1"/>
</dbReference>
<accession>A0A238XBE6</accession>
<dbReference type="GO" id="GO:0005829">
    <property type="term" value="C:cytosol"/>
    <property type="evidence" value="ECO:0007669"/>
    <property type="project" value="TreeGrafter"/>
</dbReference>
<comment type="subcellular location">
    <subcellularLocation>
        <location evidence="2">Cytoplasm</location>
    </subcellularLocation>
</comment>
<dbReference type="PANTHER" id="PTHR33515">
    <property type="entry name" value="RIBOSOME-BINDING FACTOR A, CHLOROPLASTIC-RELATED"/>
    <property type="match status" value="1"/>
</dbReference>
<organism evidence="3 4">
    <name type="scientific">Lutibacter agarilyticus</name>
    <dbReference type="NCBI Taxonomy" id="1109740"/>
    <lineage>
        <taxon>Bacteria</taxon>
        <taxon>Pseudomonadati</taxon>
        <taxon>Bacteroidota</taxon>
        <taxon>Flavobacteriia</taxon>
        <taxon>Flavobacteriales</taxon>
        <taxon>Flavobacteriaceae</taxon>
        <taxon>Lutibacter</taxon>
    </lineage>
</organism>
<keyword evidence="2" id="KW-0963">Cytoplasm</keyword>
<gene>
    <name evidence="2" type="primary">rbfA</name>
    <name evidence="3" type="ORF">SAMN06265371_105189</name>
</gene>
<dbReference type="NCBIfam" id="TIGR00082">
    <property type="entry name" value="rbfA"/>
    <property type="match status" value="1"/>
</dbReference>
<dbReference type="GO" id="GO:0043024">
    <property type="term" value="F:ribosomal small subunit binding"/>
    <property type="evidence" value="ECO:0007669"/>
    <property type="project" value="TreeGrafter"/>
</dbReference>
<dbReference type="EMBL" id="FZNT01000005">
    <property type="protein sequence ID" value="SNR56356.1"/>
    <property type="molecule type" value="Genomic_DNA"/>
</dbReference>
<protein>
    <recommendedName>
        <fullName evidence="2">Ribosome-binding factor A</fullName>
    </recommendedName>
</protein>
<comment type="similarity">
    <text evidence="2">Belongs to the RbfA family.</text>
</comment>
<keyword evidence="1 2" id="KW-0690">Ribosome biogenesis</keyword>
<evidence type="ECO:0000313" key="3">
    <source>
        <dbReference type="EMBL" id="SNR56356.1"/>
    </source>
</evidence>
<dbReference type="SUPFAM" id="SSF89919">
    <property type="entry name" value="Ribosome-binding factor A, RbfA"/>
    <property type="match status" value="1"/>
</dbReference>
<dbReference type="InterPro" id="IPR023799">
    <property type="entry name" value="RbfA_dom_sf"/>
</dbReference>
<evidence type="ECO:0000313" key="4">
    <source>
        <dbReference type="Proteomes" id="UP000198384"/>
    </source>
</evidence>
<dbReference type="GO" id="GO:0030490">
    <property type="term" value="P:maturation of SSU-rRNA"/>
    <property type="evidence" value="ECO:0007669"/>
    <property type="project" value="UniProtKB-UniRule"/>
</dbReference>
<sequence>MHLTTYLCTMETNRQKKIAGVLQKDLADVLQHAAQDGMKGVIISVTKVNVTSDLGQAKVFLSVFPQLKREIILKGVQENTATIRYEMAKRTRNQLRRMPELSFYIDDSLDYIEDIDNALKGKLDNPIKNPDVLDKRQKR</sequence>
<dbReference type="PANTHER" id="PTHR33515:SF1">
    <property type="entry name" value="RIBOSOME-BINDING FACTOR A, CHLOROPLASTIC-RELATED"/>
    <property type="match status" value="1"/>
</dbReference>
<proteinExistence type="inferred from homology"/>